<dbReference type="InterPro" id="IPR004358">
    <property type="entry name" value="Sig_transdc_His_kin-like_C"/>
</dbReference>
<dbReference type="Proteomes" id="UP000612282">
    <property type="component" value="Unassembled WGS sequence"/>
</dbReference>
<dbReference type="SUPFAM" id="SSF47384">
    <property type="entry name" value="Homodimeric domain of signal transducing histidine kinase"/>
    <property type="match status" value="1"/>
</dbReference>
<feature type="transmembrane region" description="Helical" evidence="10">
    <location>
        <begin position="288"/>
        <end position="309"/>
    </location>
</feature>
<gene>
    <name evidence="13" type="ORF">Aco03nite_053420</name>
</gene>
<dbReference type="Gene3D" id="6.10.340.10">
    <property type="match status" value="1"/>
</dbReference>
<keyword evidence="5" id="KW-0808">Transferase</keyword>
<name>A0ABQ3XEL0_9ACTN</name>
<dbReference type="CDD" id="cd00075">
    <property type="entry name" value="HATPase"/>
    <property type="match status" value="1"/>
</dbReference>
<dbReference type="PRINTS" id="PR00344">
    <property type="entry name" value="BCTRLSENSOR"/>
</dbReference>
<dbReference type="Pfam" id="PF02518">
    <property type="entry name" value="HATPase_c"/>
    <property type="match status" value="1"/>
</dbReference>
<keyword evidence="14" id="KW-1185">Reference proteome</keyword>
<reference evidence="13 14" key="1">
    <citation type="submission" date="2021-01" db="EMBL/GenBank/DDBJ databases">
        <title>Whole genome shotgun sequence of Actinoplanes couchii NBRC 106145.</title>
        <authorList>
            <person name="Komaki H."/>
            <person name="Tamura T."/>
        </authorList>
    </citation>
    <scope>NUCLEOTIDE SEQUENCE [LARGE SCALE GENOMIC DNA]</scope>
    <source>
        <strain evidence="13 14">NBRC 106145</strain>
    </source>
</reference>
<evidence type="ECO:0000256" key="3">
    <source>
        <dbReference type="ARBA" id="ARBA00012438"/>
    </source>
</evidence>
<evidence type="ECO:0000256" key="6">
    <source>
        <dbReference type="ARBA" id="ARBA00022692"/>
    </source>
</evidence>
<evidence type="ECO:0000256" key="1">
    <source>
        <dbReference type="ARBA" id="ARBA00000085"/>
    </source>
</evidence>
<dbReference type="InterPro" id="IPR050736">
    <property type="entry name" value="Sensor_HK_Regulatory"/>
</dbReference>
<dbReference type="InterPro" id="IPR036890">
    <property type="entry name" value="HATPase_C_sf"/>
</dbReference>
<keyword evidence="8 10" id="KW-1133">Transmembrane helix</keyword>
<keyword evidence="6 10" id="KW-0812">Transmembrane</keyword>
<dbReference type="PROSITE" id="PS50109">
    <property type="entry name" value="HIS_KIN"/>
    <property type="match status" value="1"/>
</dbReference>
<protein>
    <recommendedName>
        <fullName evidence="3">histidine kinase</fullName>
        <ecNumber evidence="3">2.7.13.3</ecNumber>
    </recommendedName>
</protein>
<dbReference type="InterPro" id="IPR036097">
    <property type="entry name" value="HisK_dim/P_sf"/>
</dbReference>
<evidence type="ECO:0000256" key="10">
    <source>
        <dbReference type="SAM" id="Phobius"/>
    </source>
</evidence>
<feature type="domain" description="Histidine kinase" evidence="11">
    <location>
        <begin position="367"/>
        <end position="581"/>
    </location>
</feature>
<dbReference type="EMBL" id="BOMG01000064">
    <property type="protein sequence ID" value="GID56938.1"/>
    <property type="molecule type" value="Genomic_DNA"/>
</dbReference>
<evidence type="ECO:0000256" key="4">
    <source>
        <dbReference type="ARBA" id="ARBA00022553"/>
    </source>
</evidence>
<keyword evidence="7 13" id="KW-0418">Kinase</keyword>
<evidence type="ECO:0000256" key="2">
    <source>
        <dbReference type="ARBA" id="ARBA00004236"/>
    </source>
</evidence>
<evidence type="ECO:0000256" key="9">
    <source>
        <dbReference type="ARBA" id="ARBA00023012"/>
    </source>
</evidence>
<evidence type="ECO:0000313" key="13">
    <source>
        <dbReference type="EMBL" id="GID56938.1"/>
    </source>
</evidence>
<keyword evidence="4" id="KW-0597">Phosphoprotein</keyword>
<dbReference type="PROSITE" id="PS50885">
    <property type="entry name" value="HAMP"/>
    <property type="match status" value="1"/>
</dbReference>
<dbReference type="GO" id="GO:0016301">
    <property type="term" value="F:kinase activity"/>
    <property type="evidence" value="ECO:0007669"/>
    <property type="project" value="UniProtKB-KW"/>
</dbReference>
<feature type="transmembrane region" description="Helical" evidence="10">
    <location>
        <begin position="12"/>
        <end position="36"/>
    </location>
</feature>
<sequence>MPATEVPLHRSLLVRLLAASLTIAVTAIIATAWLTFRSTTQVIRQQQGQSLADYSQVYDTLIGYAAAHTDWTGAGPVVAELARQTNRRITLTTTDRTLLADSAPGPSLRDAAPSATVDPLRLEADLSGRPQNSIDPRAIGPYRVTGKDANSRQSAAQAAVACLSGLGVPARVVTQPNGRPVVRADEVDLADFTGYCPTLSWLATATWAEQRQLDDLIERTNTCLGTKLVTGIAAGTFTPTPALPSDTCLIEGRRAQLRNHVAPPALVFVTAPHTDPGGTAIDLSRPNLVRIFGVTGLVLALAIVVTVLAGSRLVRPLRALAAAAHRPTATRFTAGTRDEIGYLADALNDLTERREEGERQRRELVGDVAHELRSPLTNICSWLEGAQDGVVPLDPRLLDLLLDEAVLLQHIIDDLRDLAAADAGTLRLHREPADVEDLTAQVVEAHDGAARTAGVRLELVHAGAPQAFVDPQRLRQMIGNLVANAIRHTPAGGSVTVRPALHGDRLTITVTDTGVGISPSDLPRVFDRFWRADTSRSRATGGSGLGLSIVRKLAEAHGGTVTAASTLDAGSTFTIRLPAQEGQLPAA</sequence>
<dbReference type="Pfam" id="PF00512">
    <property type="entry name" value="HisKA"/>
    <property type="match status" value="1"/>
</dbReference>
<dbReference type="Gene3D" id="3.30.565.10">
    <property type="entry name" value="Histidine kinase-like ATPase, C-terminal domain"/>
    <property type="match status" value="1"/>
</dbReference>
<dbReference type="InterPro" id="IPR005467">
    <property type="entry name" value="His_kinase_dom"/>
</dbReference>
<dbReference type="SMART" id="SM00388">
    <property type="entry name" value="HisKA"/>
    <property type="match status" value="1"/>
</dbReference>
<dbReference type="InterPro" id="IPR003660">
    <property type="entry name" value="HAMP_dom"/>
</dbReference>
<dbReference type="SUPFAM" id="SSF55874">
    <property type="entry name" value="ATPase domain of HSP90 chaperone/DNA topoisomerase II/histidine kinase"/>
    <property type="match status" value="1"/>
</dbReference>
<evidence type="ECO:0000256" key="5">
    <source>
        <dbReference type="ARBA" id="ARBA00022679"/>
    </source>
</evidence>
<evidence type="ECO:0000313" key="14">
    <source>
        <dbReference type="Proteomes" id="UP000612282"/>
    </source>
</evidence>
<evidence type="ECO:0000259" key="11">
    <source>
        <dbReference type="PROSITE" id="PS50109"/>
    </source>
</evidence>
<dbReference type="CDD" id="cd00082">
    <property type="entry name" value="HisKA"/>
    <property type="match status" value="1"/>
</dbReference>
<dbReference type="InterPro" id="IPR003594">
    <property type="entry name" value="HATPase_dom"/>
</dbReference>
<comment type="subcellular location">
    <subcellularLocation>
        <location evidence="2">Cell membrane</location>
    </subcellularLocation>
</comment>
<accession>A0ABQ3XEL0</accession>
<keyword evidence="10" id="KW-0472">Membrane</keyword>
<dbReference type="EC" id="2.7.13.3" evidence="3"/>
<organism evidence="13 14">
    <name type="scientific">Actinoplanes couchii</name>
    <dbReference type="NCBI Taxonomy" id="403638"/>
    <lineage>
        <taxon>Bacteria</taxon>
        <taxon>Bacillati</taxon>
        <taxon>Actinomycetota</taxon>
        <taxon>Actinomycetes</taxon>
        <taxon>Micromonosporales</taxon>
        <taxon>Micromonosporaceae</taxon>
        <taxon>Actinoplanes</taxon>
    </lineage>
</organism>
<keyword evidence="9" id="KW-0902">Two-component regulatory system</keyword>
<dbReference type="InterPro" id="IPR003661">
    <property type="entry name" value="HisK_dim/P_dom"/>
</dbReference>
<dbReference type="Pfam" id="PF00672">
    <property type="entry name" value="HAMP"/>
    <property type="match status" value="1"/>
</dbReference>
<dbReference type="PANTHER" id="PTHR43711">
    <property type="entry name" value="TWO-COMPONENT HISTIDINE KINASE"/>
    <property type="match status" value="1"/>
</dbReference>
<evidence type="ECO:0000259" key="12">
    <source>
        <dbReference type="PROSITE" id="PS50885"/>
    </source>
</evidence>
<evidence type="ECO:0000256" key="8">
    <source>
        <dbReference type="ARBA" id="ARBA00022989"/>
    </source>
</evidence>
<dbReference type="PANTHER" id="PTHR43711:SF1">
    <property type="entry name" value="HISTIDINE KINASE 1"/>
    <property type="match status" value="1"/>
</dbReference>
<comment type="catalytic activity">
    <reaction evidence="1">
        <text>ATP + protein L-histidine = ADP + protein N-phospho-L-histidine.</text>
        <dbReference type="EC" id="2.7.13.3"/>
    </reaction>
</comment>
<dbReference type="Gene3D" id="1.10.287.130">
    <property type="match status" value="1"/>
</dbReference>
<dbReference type="RefSeq" id="WP_203798994.1">
    <property type="nucleotide sequence ID" value="NZ_BAAAQE010000094.1"/>
</dbReference>
<evidence type="ECO:0000256" key="7">
    <source>
        <dbReference type="ARBA" id="ARBA00022777"/>
    </source>
</evidence>
<proteinExistence type="predicted"/>
<comment type="caution">
    <text evidence="13">The sequence shown here is derived from an EMBL/GenBank/DDBJ whole genome shotgun (WGS) entry which is preliminary data.</text>
</comment>
<dbReference type="SMART" id="SM00387">
    <property type="entry name" value="HATPase_c"/>
    <property type="match status" value="1"/>
</dbReference>
<feature type="domain" description="HAMP" evidence="12">
    <location>
        <begin position="311"/>
        <end position="359"/>
    </location>
</feature>